<feature type="domain" description="Secretion system C-terminal sorting" evidence="2">
    <location>
        <begin position="320"/>
        <end position="388"/>
    </location>
</feature>
<dbReference type="Proteomes" id="UP000808349">
    <property type="component" value="Unassembled WGS sequence"/>
</dbReference>
<evidence type="ECO:0000256" key="1">
    <source>
        <dbReference type="SAM" id="SignalP"/>
    </source>
</evidence>
<evidence type="ECO:0000313" key="4">
    <source>
        <dbReference type="Proteomes" id="UP000808349"/>
    </source>
</evidence>
<organism evidence="3 4">
    <name type="scientific">Candidatus Defluviibacterium haderslevense</name>
    <dbReference type="NCBI Taxonomy" id="2981993"/>
    <lineage>
        <taxon>Bacteria</taxon>
        <taxon>Pseudomonadati</taxon>
        <taxon>Bacteroidota</taxon>
        <taxon>Saprospiria</taxon>
        <taxon>Saprospirales</taxon>
        <taxon>Saprospiraceae</taxon>
        <taxon>Candidatus Defluviibacterium</taxon>
    </lineage>
</organism>
<dbReference type="NCBIfam" id="TIGR04183">
    <property type="entry name" value="Por_Secre_tail"/>
    <property type="match status" value="1"/>
</dbReference>
<accession>A0A9D7SBU8</accession>
<feature type="chain" id="PRO_5039140358" evidence="1">
    <location>
        <begin position="24"/>
        <end position="400"/>
    </location>
</feature>
<keyword evidence="1" id="KW-0732">Signal</keyword>
<feature type="signal peptide" evidence="1">
    <location>
        <begin position="1"/>
        <end position="23"/>
    </location>
</feature>
<dbReference type="AlphaFoldDB" id="A0A9D7SBU8"/>
<gene>
    <name evidence="3" type="ORF">IPO85_15810</name>
</gene>
<name>A0A9D7SBU8_9BACT</name>
<proteinExistence type="predicted"/>
<dbReference type="Pfam" id="PF18962">
    <property type="entry name" value="Por_Secre_tail"/>
    <property type="match status" value="1"/>
</dbReference>
<dbReference type="InterPro" id="IPR026444">
    <property type="entry name" value="Secre_tail"/>
</dbReference>
<comment type="caution">
    <text evidence="3">The sequence shown here is derived from an EMBL/GenBank/DDBJ whole genome shotgun (WGS) entry which is preliminary data.</text>
</comment>
<evidence type="ECO:0000313" key="3">
    <source>
        <dbReference type="EMBL" id="MBK9718943.1"/>
    </source>
</evidence>
<dbReference type="EMBL" id="JADKFW010000014">
    <property type="protein sequence ID" value="MBK9718943.1"/>
    <property type="molecule type" value="Genomic_DNA"/>
</dbReference>
<evidence type="ECO:0000259" key="2">
    <source>
        <dbReference type="Pfam" id="PF18962"/>
    </source>
</evidence>
<protein>
    <submittedName>
        <fullName evidence="3">T9SS type A sorting domain-containing protein</fullName>
    </submittedName>
</protein>
<reference evidence="3 4" key="1">
    <citation type="submission" date="2020-10" db="EMBL/GenBank/DDBJ databases">
        <title>Connecting structure to function with the recovery of over 1000 high-quality activated sludge metagenome-assembled genomes encoding full-length rRNA genes using long-read sequencing.</title>
        <authorList>
            <person name="Singleton C.M."/>
            <person name="Petriglieri F."/>
            <person name="Kristensen J.M."/>
            <person name="Kirkegaard R.H."/>
            <person name="Michaelsen T.Y."/>
            <person name="Andersen M.H."/>
            <person name="Karst S.M."/>
            <person name="Dueholm M.S."/>
            <person name="Nielsen P.H."/>
            <person name="Albertsen M."/>
        </authorList>
    </citation>
    <scope>NUCLEOTIDE SEQUENCE [LARGE SCALE GENOMIC DNA]</scope>
    <source>
        <strain evidence="3">Ribe_18-Q3-R11-54_BAT3C.373</strain>
    </source>
</reference>
<sequence length="400" mass="44362">MKKLVLVPIVLFIWAFHLNQTYAQCANGVLSISNVKATSGLGTYEDPAMGTITYDFCFNLNQFFESSTNWAHGIFISWDNMPPGVRVVQGVSGEQNTQHGFRKWIFIDSLHARSFDLPGPGFYVDDGDGNPTNNYGDSGFGTPKALFPDLLPFCLSATFECGNATTLRPVITVTGDGTTGAWENQDCDGDEFVASTGGPNGNGTIIVCGLVLPLKLISFEAYKQNKENVISWTGIADESFSHYELEKRSNYQSSFVNSFNSFFSQTNAEQSQHKMICIDNKDINQTCYYRLKMIDRDKSFIYSPIISVKSVSNSLVAEFIYPVPTHETIKLKLIDNGTNTTYSVSIFKLDGQKLLDRDFSIKSNGSELEIDIQKLPFGTYLLLINSGSGGQPEMFKFVKA</sequence>